<sequence length="500" mass="54863">MARVKCGRDVELWTQLTDQTATLDDDVPMTRCGRPLLGLGEAAVAADFPPASLMNVPRSRNPPGNDSIADQKLQDVALQTGGRAYGFGDLQKNSISSMGISFILSTTSHLEDSQKPVFLVETTVDLDSIRKEARRDLVVPTQPSYTCYSSRARCFSEISHLCQQYQVAIHEGKAPLVDSRIKLIAYAGAFLLKNYADATDLAPDHVRDLAVKLVNRTTGNLIVTLSWTSTGANLDTGRADSLDLRSSLKSRDLIYKFEGATKITNDDVLEGDLTPKDPFRLHTVKVRLPQALVSASQYKPGSIFLGLRTENNRGKKSQLSTALGGMNLPGLSELELRILERSTELGVVPYEDTPRKRPERSGEASRPQLDNARLLRATSGIFLPAVPFVGSWLPRRALVADPAPPSCVARGRFSPVPYPRFSAENVASIRPYTYLPFGAGPRNCIGMRFALQAIKLCLLHSVHSVAFVRTEKTKVPLEFCKGFGILNAKDVTIGIRERLQ</sequence>
<dbReference type="Proteomes" id="UP000805193">
    <property type="component" value="Unassembled WGS sequence"/>
</dbReference>
<comment type="caution">
    <text evidence="1">The sequence shown here is derived from an EMBL/GenBank/DDBJ whole genome shotgun (WGS) entry which is preliminary data.</text>
</comment>
<keyword evidence="2" id="KW-1185">Reference proteome</keyword>
<evidence type="ECO:0000313" key="2">
    <source>
        <dbReference type="Proteomes" id="UP000805193"/>
    </source>
</evidence>
<name>A0AC60P7C2_IXOPE</name>
<accession>A0AC60P7C2</accession>
<reference evidence="1 2" key="1">
    <citation type="journal article" date="2020" name="Cell">
        <title>Large-Scale Comparative Analyses of Tick Genomes Elucidate Their Genetic Diversity and Vector Capacities.</title>
        <authorList>
            <consortium name="Tick Genome and Microbiome Consortium (TIGMIC)"/>
            <person name="Jia N."/>
            <person name="Wang J."/>
            <person name="Shi W."/>
            <person name="Du L."/>
            <person name="Sun Y."/>
            <person name="Zhan W."/>
            <person name="Jiang J.F."/>
            <person name="Wang Q."/>
            <person name="Zhang B."/>
            <person name="Ji P."/>
            <person name="Bell-Sakyi L."/>
            <person name="Cui X.M."/>
            <person name="Yuan T.T."/>
            <person name="Jiang B.G."/>
            <person name="Yang W.F."/>
            <person name="Lam T.T."/>
            <person name="Chang Q.C."/>
            <person name="Ding S.J."/>
            <person name="Wang X.J."/>
            <person name="Zhu J.G."/>
            <person name="Ruan X.D."/>
            <person name="Zhao L."/>
            <person name="Wei J.T."/>
            <person name="Ye R.Z."/>
            <person name="Que T.C."/>
            <person name="Du C.H."/>
            <person name="Zhou Y.H."/>
            <person name="Cheng J.X."/>
            <person name="Dai P.F."/>
            <person name="Guo W.B."/>
            <person name="Han X.H."/>
            <person name="Huang E.J."/>
            <person name="Li L.F."/>
            <person name="Wei W."/>
            <person name="Gao Y.C."/>
            <person name="Liu J.Z."/>
            <person name="Shao H.Z."/>
            <person name="Wang X."/>
            <person name="Wang C.C."/>
            <person name="Yang T.C."/>
            <person name="Huo Q.B."/>
            <person name="Li W."/>
            <person name="Chen H.Y."/>
            <person name="Chen S.E."/>
            <person name="Zhou L.G."/>
            <person name="Ni X.B."/>
            <person name="Tian J.H."/>
            <person name="Sheng Y."/>
            <person name="Liu T."/>
            <person name="Pan Y.S."/>
            <person name="Xia L.Y."/>
            <person name="Li J."/>
            <person name="Zhao F."/>
            <person name="Cao W.C."/>
        </authorList>
    </citation>
    <scope>NUCLEOTIDE SEQUENCE [LARGE SCALE GENOMIC DNA]</scope>
    <source>
        <strain evidence="1">Iper-2018</strain>
    </source>
</reference>
<protein>
    <submittedName>
        <fullName evidence="1">Uncharacterized protein</fullName>
    </submittedName>
</protein>
<evidence type="ECO:0000313" key="1">
    <source>
        <dbReference type="EMBL" id="KAG0415383.1"/>
    </source>
</evidence>
<dbReference type="EMBL" id="JABSTQ010011075">
    <property type="protein sequence ID" value="KAG0415383.1"/>
    <property type="molecule type" value="Genomic_DNA"/>
</dbReference>
<proteinExistence type="predicted"/>
<gene>
    <name evidence="1" type="ORF">HPB47_007443</name>
</gene>
<organism evidence="1 2">
    <name type="scientific">Ixodes persulcatus</name>
    <name type="common">Taiga tick</name>
    <dbReference type="NCBI Taxonomy" id="34615"/>
    <lineage>
        <taxon>Eukaryota</taxon>
        <taxon>Metazoa</taxon>
        <taxon>Ecdysozoa</taxon>
        <taxon>Arthropoda</taxon>
        <taxon>Chelicerata</taxon>
        <taxon>Arachnida</taxon>
        <taxon>Acari</taxon>
        <taxon>Parasitiformes</taxon>
        <taxon>Ixodida</taxon>
        <taxon>Ixodoidea</taxon>
        <taxon>Ixodidae</taxon>
        <taxon>Ixodinae</taxon>
        <taxon>Ixodes</taxon>
    </lineage>
</organism>